<sequence>MNIKDNPDLQQKLAAEYALGTLKGHARHRFEALLREDAALRATVAEWQEKLVPLMEFAPPAAPPERVWHGIAAGVRPRRGAAGSTWVMRLWQTVAGAAVAASVVLAVLLVQRGQEVSYDRMASLTDEKSNIALVVAGDSRHQAMDVRVVEGVTVPDDRTLQLWAISKAGQPRSLGILADNRHARLALDARAAGADVALLAISLEPKGGSPNPNAPTGPVLWKGNWVTL</sequence>
<gene>
    <name evidence="3" type="ORF">E4L96_17250</name>
</gene>
<dbReference type="Proteomes" id="UP000298438">
    <property type="component" value="Unassembled WGS sequence"/>
</dbReference>
<evidence type="ECO:0000313" key="4">
    <source>
        <dbReference type="Proteomes" id="UP000298438"/>
    </source>
</evidence>
<keyword evidence="1" id="KW-0812">Transmembrane</keyword>
<keyword evidence="1" id="KW-1133">Transmembrane helix</keyword>
<dbReference type="GO" id="GO:0006417">
    <property type="term" value="P:regulation of translation"/>
    <property type="evidence" value="ECO:0007669"/>
    <property type="project" value="TreeGrafter"/>
</dbReference>
<dbReference type="InterPro" id="IPR051474">
    <property type="entry name" value="Anti-sigma-K/W_factor"/>
</dbReference>
<evidence type="ECO:0000259" key="2">
    <source>
        <dbReference type="Pfam" id="PF10099"/>
    </source>
</evidence>
<keyword evidence="1" id="KW-0472">Membrane</keyword>
<comment type="caution">
    <text evidence="3">The sequence shown here is derived from an EMBL/GenBank/DDBJ whole genome shotgun (WGS) entry which is preliminary data.</text>
</comment>
<feature type="domain" description="Anti-sigma K factor RskA C-terminal" evidence="2">
    <location>
        <begin position="97"/>
        <end position="219"/>
    </location>
</feature>
<reference evidence="3 4" key="1">
    <citation type="submission" date="2019-03" db="EMBL/GenBank/DDBJ databases">
        <title>Draft Genome Sequence of Massilia arenosa sp. nov., a Novel Massilia Species Isolated from a Sandy-loam Maize Soil.</title>
        <authorList>
            <person name="Raths R."/>
            <person name="Peta V."/>
            <person name="Bucking H."/>
        </authorList>
    </citation>
    <scope>NUCLEOTIDE SEQUENCE [LARGE SCALE GENOMIC DNA]</scope>
    <source>
        <strain evidence="3 4">MC02</strain>
    </source>
</reference>
<organism evidence="3 4">
    <name type="scientific">Zemynaea arenosa</name>
    <dbReference type="NCBI Taxonomy" id="2561931"/>
    <lineage>
        <taxon>Bacteria</taxon>
        <taxon>Pseudomonadati</taxon>
        <taxon>Pseudomonadota</taxon>
        <taxon>Betaproteobacteria</taxon>
        <taxon>Burkholderiales</taxon>
        <taxon>Oxalobacteraceae</taxon>
        <taxon>Telluria group</taxon>
        <taxon>Zemynaea</taxon>
    </lineage>
</organism>
<evidence type="ECO:0000256" key="1">
    <source>
        <dbReference type="SAM" id="Phobius"/>
    </source>
</evidence>
<dbReference type="GO" id="GO:0005886">
    <property type="term" value="C:plasma membrane"/>
    <property type="evidence" value="ECO:0007669"/>
    <property type="project" value="InterPro"/>
</dbReference>
<accession>A0A4Y9S7N7</accession>
<proteinExistence type="predicted"/>
<dbReference type="AlphaFoldDB" id="A0A4Y9S7N7"/>
<feature type="transmembrane region" description="Helical" evidence="1">
    <location>
        <begin position="90"/>
        <end position="110"/>
    </location>
</feature>
<dbReference type="RefSeq" id="WP_135208450.1">
    <property type="nucleotide sequence ID" value="NZ_SPVF01000220.1"/>
</dbReference>
<dbReference type="PANTHER" id="PTHR37461">
    <property type="entry name" value="ANTI-SIGMA-K FACTOR RSKA"/>
    <property type="match status" value="1"/>
</dbReference>
<name>A0A4Y9S7N7_9BURK</name>
<dbReference type="GO" id="GO:0016989">
    <property type="term" value="F:sigma factor antagonist activity"/>
    <property type="evidence" value="ECO:0007669"/>
    <property type="project" value="TreeGrafter"/>
</dbReference>
<dbReference type="Pfam" id="PF10099">
    <property type="entry name" value="RskA_C"/>
    <property type="match status" value="1"/>
</dbReference>
<dbReference type="InterPro" id="IPR018764">
    <property type="entry name" value="RskA_C"/>
</dbReference>
<evidence type="ECO:0000313" key="3">
    <source>
        <dbReference type="EMBL" id="TFW16060.1"/>
    </source>
</evidence>
<protein>
    <recommendedName>
        <fullName evidence="2">Anti-sigma K factor RskA C-terminal domain-containing protein</fullName>
    </recommendedName>
</protein>
<dbReference type="PANTHER" id="PTHR37461:SF1">
    <property type="entry name" value="ANTI-SIGMA-K FACTOR RSKA"/>
    <property type="match status" value="1"/>
</dbReference>
<dbReference type="OrthoDB" id="8617430at2"/>
<dbReference type="EMBL" id="SPVF01000220">
    <property type="protein sequence ID" value="TFW16060.1"/>
    <property type="molecule type" value="Genomic_DNA"/>
</dbReference>
<keyword evidence="4" id="KW-1185">Reference proteome</keyword>